<dbReference type="Proteomes" id="UP000591941">
    <property type="component" value="Unassembled WGS sequence"/>
</dbReference>
<evidence type="ECO:0000256" key="5">
    <source>
        <dbReference type="ARBA" id="ARBA00023136"/>
    </source>
</evidence>
<comment type="subcellular location">
    <subcellularLocation>
        <location evidence="1">Membrane</location>
        <topology evidence="1">Single-pass membrane protein</topology>
    </subcellularLocation>
</comment>
<dbReference type="PANTHER" id="PTHR34478:SF2">
    <property type="entry name" value="MEMBRANE PROTEIN"/>
    <property type="match status" value="1"/>
</dbReference>
<dbReference type="GeneID" id="93486644"/>
<organism evidence="7 8">
    <name type="scientific">Negativicoccus succinicivorans</name>
    <dbReference type="NCBI Taxonomy" id="620903"/>
    <lineage>
        <taxon>Bacteria</taxon>
        <taxon>Bacillati</taxon>
        <taxon>Bacillota</taxon>
        <taxon>Negativicutes</taxon>
        <taxon>Veillonellales</taxon>
        <taxon>Veillonellaceae</taxon>
        <taxon>Negativicoccus</taxon>
    </lineage>
</organism>
<dbReference type="RefSeq" id="WP_024049095.1">
    <property type="nucleotide sequence ID" value="NZ_CABWNB010000005.1"/>
</dbReference>
<dbReference type="SUPFAM" id="SSF140478">
    <property type="entry name" value="LemA-like"/>
    <property type="match status" value="1"/>
</dbReference>
<reference evidence="7 8" key="1">
    <citation type="submission" date="2020-08" db="EMBL/GenBank/DDBJ databases">
        <title>Genomic Encyclopedia of Type Strains, Phase IV (KMG-IV): sequencing the most valuable type-strain genomes for metagenomic binning, comparative biology and taxonomic classification.</title>
        <authorList>
            <person name="Goeker M."/>
        </authorList>
    </citation>
    <scope>NUCLEOTIDE SEQUENCE [LARGE SCALE GENOMIC DNA]</scope>
    <source>
        <strain evidence="7 8">DSM 21255</strain>
    </source>
</reference>
<keyword evidence="5" id="KW-0472">Membrane</keyword>
<name>A0A841R738_9FIRM</name>
<dbReference type="InterPro" id="IPR023353">
    <property type="entry name" value="LemA-like_dom_sf"/>
</dbReference>
<dbReference type="Pfam" id="PF04011">
    <property type="entry name" value="LemA"/>
    <property type="match status" value="1"/>
</dbReference>
<evidence type="ECO:0000313" key="7">
    <source>
        <dbReference type="EMBL" id="MBB6478322.1"/>
    </source>
</evidence>
<dbReference type="InterPro" id="IPR007156">
    <property type="entry name" value="MamQ_LemA"/>
</dbReference>
<protein>
    <submittedName>
        <fullName evidence="7">LemA protein</fullName>
    </submittedName>
</protein>
<keyword evidence="8" id="KW-1185">Reference proteome</keyword>
<evidence type="ECO:0000313" key="8">
    <source>
        <dbReference type="Proteomes" id="UP000591941"/>
    </source>
</evidence>
<keyword evidence="4" id="KW-1133">Transmembrane helix</keyword>
<dbReference type="GO" id="GO:0016020">
    <property type="term" value="C:membrane"/>
    <property type="evidence" value="ECO:0007669"/>
    <property type="project" value="UniProtKB-SubCell"/>
</dbReference>
<dbReference type="OrthoDB" id="9804152at2"/>
<accession>A0A841R738</accession>
<comment type="caution">
    <text evidence="7">The sequence shown here is derived from an EMBL/GenBank/DDBJ whole genome shotgun (WGS) entry which is preliminary data.</text>
</comment>
<dbReference type="EMBL" id="JACHHI010000007">
    <property type="protein sequence ID" value="MBB6478322.1"/>
    <property type="molecule type" value="Genomic_DNA"/>
</dbReference>
<evidence type="ECO:0000256" key="1">
    <source>
        <dbReference type="ARBA" id="ARBA00004167"/>
    </source>
</evidence>
<gene>
    <name evidence="7" type="ORF">HNR45_001393</name>
</gene>
<evidence type="ECO:0000256" key="2">
    <source>
        <dbReference type="ARBA" id="ARBA00008854"/>
    </source>
</evidence>
<evidence type="ECO:0000256" key="6">
    <source>
        <dbReference type="SAM" id="Coils"/>
    </source>
</evidence>
<keyword evidence="3" id="KW-0812">Transmembrane</keyword>
<comment type="similarity">
    <text evidence="2">Belongs to the LemA family.</text>
</comment>
<feature type="coiled-coil region" evidence="6">
    <location>
        <begin position="111"/>
        <end position="138"/>
    </location>
</feature>
<sequence length="184" mass="20510">MKRIWWIVIAVVALAGFWMVGQYNGLVTANEQVNGAWAQVDTQLQRRNDLIPNLVNTVKGYAQHEQEVFDNVSNARAKMAGAQSVSEKAEADAQLQGALGRLFMVVENYPNLKADANFRALQDELAGTENRIATSRRDYNGVVQTFNARIRQFPTNIVAGLLGFSSRDYFRASESAQTPPQVQF</sequence>
<evidence type="ECO:0000256" key="3">
    <source>
        <dbReference type="ARBA" id="ARBA00022692"/>
    </source>
</evidence>
<dbReference type="PANTHER" id="PTHR34478">
    <property type="entry name" value="PROTEIN LEMA"/>
    <property type="match status" value="1"/>
</dbReference>
<dbReference type="AlphaFoldDB" id="A0A841R738"/>
<dbReference type="Gene3D" id="1.20.1440.20">
    <property type="entry name" value="LemA-like domain"/>
    <property type="match status" value="1"/>
</dbReference>
<proteinExistence type="inferred from homology"/>
<evidence type="ECO:0000256" key="4">
    <source>
        <dbReference type="ARBA" id="ARBA00022989"/>
    </source>
</evidence>
<keyword evidence="6" id="KW-0175">Coiled coil</keyword>